<organism evidence="5 6">
    <name type="scientific">Aspergillus terreus</name>
    <dbReference type="NCBI Taxonomy" id="33178"/>
    <lineage>
        <taxon>Eukaryota</taxon>
        <taxon>Fungi</taxon>
        <taxon>Dikarya</taxon>
        <taxon>Ascomycota</taxon>
        <taxon>Pezizomycotina</taxon>
        <taxon>Eurotiomycetes</taxon>
        <taxon>Eurotiomycetidae</taxon>
        <taxon>Eurotiales</taxon>
        <taxon>Aspergillaceae</taxon>
        <taxon>Aspergillus</taxon>
        <taxon>Aspergillus subgen. Circumdati</taxon>
    </lineage>
</organism>
<keyword evidence="6" id="KW-1185">Reference proteome</keyword>
<gene>
    <name evidence="5" type="ORF">ATEIFO6365_0002074600</name>
</gene>
<proteinExistence type="predicted"/>
<name>A0A5M3Z4J6_ASPTE</name>
<dbReference type="Proteomes" id="UP000452235">
    <property type="component" value="Unassembled WGS sequence"/>
</dbReference>
<dbReference type="GO" id="GO:0005737">
    <property type="term" value="C:cytoplasm"/>
    <property type="evidence" value="ECO:0007669"/>
    <property type="project" value="TreeGrafter"/>
</dbReference>
<evidence type="ECO:0000256" key="4">
    <source>
        <dbReference type="ARBA" id="ARBA00023136"/>
    </source>
</evidence>
<dbReference type="PANTHER" id="PTHR10783:SF46">
    <property type="entry name" value="PROTEIN ERD1 HOMOLOG 2"/>
    <property type="match status" value="1"/>
</dbReference>
<dbReference type="PANTHER" id="PTHR10783">
    <property type="entry name" value="XENOTROPIC AND POLYTROPIC RETROVIRUS RECEPTOR 1-RELATED"/>
    <property type="match status" value="1"/>
</dbReference>
<sequence length="401" mass="45888">MGPDQHAQLDGFSLVLPFPYRVAVILVAGFWGWGVNLHYLSKKNIDVPALIRYSPRQSPTQRPHYASAYHLATVLSIPLGLSLLIFWIATHGSRERVERLDLIPQSYLFIFFFLLLLPLNRLSRSGRHRFLVTLRRISIGGLAEAQDGKFGDILLADALTSYAKVLGDLVVTFCMFFGPDTTSTSKPDRRCGKDYVVPLIIAAPSIIRFRQCLIEYVRVRRAGLKGENKGGQHLANALKYASAFPVIILAAKLRNYNPLEFYGFSEVGLSRLLYLCSLVNSSYSFYWDVTKDWDLTFFSSARRSTDHPYGLRRRRYFSDRQYYLAVLVDLLLRFSWASRFVPGFLWLTETEFGLFLLMSAEVTRRWMWVFLRVEAENIRNSHGPAPDDILLGEFNGKLDSD</sequence>
<evidence type="ECO:0000256" key="3">
    <source>
        <dbReference type="ARBA" id="ARBA00022989"/>
    </source>
</evidence>
<dbReference type="AlphaFoldDB" id="A0A5M3Z4J6"/>
<dbReference type="PROSITE" id="PS51380">
    <property type="entry name" value="EXS"/>
    <property type="match status" value="1"/>
</dbReference>
<dbReference type="EMBL" id="BLJY01000002">
    <property type="protein sequence ID" value="GFF13635.1"/>
    <property type="molecule type" value="Genomic_DNA"/>
</dbReference>
<dbReference type="OrthoDB" id="2159384at2759"/>
<dbReference type="GO" id="GO:0016020">
    <property type="term" value="C:membrane"/>
    <property type="evidence" value="ECO:0007669"/>
    <property type="project" value="UniProtKB-SubCell"/>
</dbReference>
<dbReference type="Pfam" id="PF03124">
    <property type="entry name" value="EXS"/>
    <property type="match status" value="1"/>
</dbReference>
<dbReference type="InterPro" id="IPR004342">
    <property type="entry name" value="EXS_C"/>
</dbReference>
<accession>A0A5M3Z4J6</accession>
<evidence type="ECO:0000313" key="5">
    <source>
        <dbReference type="EMBL" id="GFF13635.1"/>
    </source>
</evidence>
<protein>
    <submittedName>
        <fullName evidence="5">EXS-domain-containing protein</fullName>
    </submittedName>
</protein>
<keyword evidence="2" id="KW-0812">Transmembrane</keyword>
<evidence type="ECO:0000313" key="6">
    <source>
        <dbReference type="Proteomes" id="UP000452235"/>
    </source>
</evidence>
<keyword evidence="4" id="KW-0472">Membrane</keyword>
<evidence type="ECO:0000256" key="2">
    <source>
        <dbReference type="ARBA" id="ARBA00022692"/>
    </source>
</evidence>
<comment type="caution">
    <text evidence="5">The sequence shown here is derived from an EMBL/GenBank/DDBJ whole genome shotgun (WGS) entry which is preliminary data.</text>
</comment>
<reference evidence="5 6" key="1">
    <citation type="submission" date="2020-01" db="EMBL/GenBank/DDBJ databases">
        <title>Aspergillus terreus IFO 6365 whole genome shotgun sequence.</title>
        <authorList>
            <person name="Kanamasa S."/>
            <person name="Takahashi H."/>
        </authorList>
    </citation>
    <scope>NUCLEOTIDE SEQUENCE [LARGE SCALE GENOMIC DNA]</scope>
    <source>
        <strain evidence="5 6">IFO 6365</strain>
    </source>
</reference>
<dbReference type="VEuPathDB" id="FungiDB:ATEG_04305"/>
<comment type="subcellular location">
    <subcellularLocation>
        <location evidence="1">Membrane</location>
        <topology evidence="1">Multi-pass membrane protein</topology>
    </subcellularLocation>
</comment>
<evidence type="ECO:0000256" key="1">
    <source>
        <dbReference type="ARBA" id="ARBA00004141"/>
    </source>
</evidence>
<keyword evidence="3" id="KW-1133">Transmembrane helix</keyword>